<sequence>MGVFWDFVKSMASETFPPKPKWNPDKIPSLEGKVFIVTGGNSGIGLEITKILLSKGGKVYMASRSAEKAKGAISEVEKATGKTPDFLKLDLADLESVKSAAEEFNSKETRLDVLYNSAGVMIPPMNELTKQGYDLQFGTNVLGHFYFTKLLLPTLTNTAALTPDGSARVITISSGAHHLHGIDYNILKDGEARSKSDPQALYAQSKYGDVVFARELARRYGDKKIVSISLNPGNINTNLQRNVTGFQKKMIGFMLYPVLPYGVTTHLWAGTAPEAAEFNGKFLIPWARLGAPRKDTQDPKIGEKLWNWLEEQVADL</sequence>
<proteinExistence type="inferred from homology"/>
<evidence type="ECO:0000256" key="2">
    <source>
        <dbReference type="ARBA" id="ARBA00022857"/>
    </source>
</evidence>
<dbReference type="AlphaFoldDB" id="A0A067TAD0"/>
<gene>
    <name evidence="4" type="ORF">GALMADRAFT_96456</name>
</gene>
<name>A0A067TAD0_GALM3</name>
<protein>
    <recommendedName>
        <fullName evidence="6">NAD(P)-binding protein</fullName>
    </recommendedName>
</protein>
<dbReference type="PANTHER" id="PTHR24320:SF236">
    <property type="entry name" value="SHORT-CHAIN DEHYDROGENASE-RELATED"/>
    <property type="match status" value="1"/>
</dbReference>
<keyword evidence="2" id="KW-0521">NADP</keyword>
<dbReference type="GO" id="GO:0016491">
    <property type="term" value="F:oxidoreductase activity"/>
    <property type="evidence" value="ECO:0007669"/>
    <property type="project" value="UniProtKB-KW"/>
</dbReference>
<accession>A0A067TAD0</accession>
<dbReference type="SUPFAM" id="SSF51735">
    <property type="entry name" value="NAD(P)-binding Rossmann-fold domains"/>
    <property type="match status" value="1"/>
</dbReference>
<comment type="similarity">
    <text evidence="1">Belongs to the short-chain dehydrogenases/reductases (SDR) family.</text>
</comment>
<evidence type="ECO:0000256" key="1">
    <source>
        <dbReference type="ARBA" id="ARBA00006484"/>
    </source>
</evidence>
<evidence type="ECO:0000313" key="4">
    <source>
        <dbReference type="EMBL" id="KDR76849.1"/>
    </source>
</evidence>
<evidence type="ECO:0000256" key="3">
    <source>
        <dbReference type="ARBA" id="ARBA00023002"/>
    </source>
</evidence>
<dbReference type="EMBL" id="KL142378">
    <property type="protein sequence ID" value="KDR76849.1"/>
    <property type="molecule type" value="Genomic_DNA"/>
</dbReference>
<organism evidence="4 5">
    <name type="scientific">Galerina marginata (strain CBS 339.88)</name>
    <dbReference type="NCBI Taxonomy" id="685588"/>
    <lineage>
        <taxon>Eukaryota</taxon>
        <taxon>Fungi</taxon>
        <taxon>Dikarya</taxon>
        <taxon>Basidiomycota</taxon>
        <taxon>Agaricomycotina</taxon>
        <taxon>Agaricomycetes</taxon>
        <taxon>Agaricomycetidae</taxon>
        <taxon>Agaricales</taxon>
        <taxon>Agaricineae</taxon>
        <taxon>Strophariaceae</taxon>
        <taxon>Galerina</taxon>
    </lineage>
</organism>
<dbReference type="OrthoDB" id="191139at2759"/>
<keyword evidence="3" id="KW-0560">Oxidoreductase</keyword>
<dbReference type="InterPro" id="IPR036291">
    <property type="entry name" value="NAD(P)-bd_dom_sf"/>
</dbReference>
<evidence type="ECO:0008006" key="6">
    <source>
        <dbReference type="Google" id="ProtNLM"/>
    </source>
</evidence>
<dbReference type="HOGENOM" id="CLU_010194_44_6_1"/>
<dbReference type="PROSITE" id="PS00061">
    <property type="entry name" value="ADH_SHORT"/>
    <property type="match status" value="1"/>
</dbReference>
<dbReference type="PRINTS" id="PR00081">
    <property type="entry name" value="GDHRDH"/>
</dbReference>
<dbReference type="Proteomes" id="UP000027222">
    <property type="component" value="Unassembled WGS sequence"/>
</dbReference>
<reference evidence="5" key="1">
    <citation type="journal article" date="2014" name="Proc. Natl. Acad. Sci. U.S.A.">
        <title>Extensive sampling of basidiomycete genomes demonstrates inadequacy of the white-rot/brown-rot paradigm for wood decay fungi.</title>
        <authorList>
            <person name="Riley R."/>
            <person name="Salamov A.A."/>
            <person name="Brown D.W."/>
            <person name="Nagy L.G."/>
            <person name="Floudas D."/>
            <person name="Held B.W."/>
            <person name="Levasseur A."/>
            <person name="Lombard V."/>
            <person name="Morin E."/>
            <person name="Otillar R."/>
            <person name="Lindquist E.A."/>
            <person name="Sun H."/>
            <person name="LaButti K.M."/>
            <person name="Schmutz J."/>
            <person name="Jabbour D."/>
            <person name="Luo H."/>
            <person name="Baker S.E."/>
            <person name="Pisabarro A.G."/>
            <person name="Walton J.D."/>
            <person name="Blanchette R.A."/>
            <person name="Henrissat B."/>
            <person name="Martin F."/>
            <person name="Cullen D."/>
            <person name="Hibbett D.S."/>
            <person name="Grigoriev I.V."/>
        </authorList>
    </citation>
    <scope>NUCLEOTIDE SEQUENCE [LARGE SCALE GENOMIC DNA]</scope>
    <source>
        <strain evidence="5">CBS 339.88</strain>
    </source>
</reference>
<dbReference type="Gene3D" id="3.40.50.720">
    <property type="entry name" value="NAD(P)-binding Rossmann-like Domain"/>
    <property type="match status" value="1"/>
</dbReference>
<dbReference type="Pfam" id="PF00106">
    <property type="entry name" value="adh_short"/>
    <property type="match status" value="1"/>
</dbReference>
<dbReference type="PANTHER" id="PTHR24320">
    <property type="entry name" value="RETINOL DEHYDROGENASE"/>
    <property type="match status" value="1"/>
</dbReference>
<dbReference type="InterPro" id="IPR020904">
    <property type="entry name" value="Sc_DH/Rdtase_CS"/>
</dbReference>
<dbReference type="STRING" id="685588.A0A067TAD0"/>
<keyword evidence="5" id="KW-1185">Reference proteome</keyword>
<dbReference type="InterPro" id="IPR002347">
    <property type="entry name" value="SDR_fam"/>
</dbReference>
<evidence type="ECO:0000313" key="5">
    <source>
        <dbReference type="Proteomes" id="UP000027222"/>
    </source>
</evidence>